<proteinExistence type="inferred from homology"/>
<dbReference type="GeneID" id="70127950"/>
<gene>
    <name evidence="3" type="ORF">BKA67DRAFT_529374</name>
</gene>
<dbReference type="PANTHER" id="PTHR43083:SF6">
    <property type="entry name" value="MANNAN POLYMERASE COMPLEXES SUBUNIT MNN9"/>
    <property type="match status" value="1"/>
</dbReference>
<dbReference type="OrthoDB" id="204164at2759"/>
<reference evidence="3" key="1">
    <citation type="journal article" date="2021" name="Nat. Commun.">
        <title>Genetic determinants of endophytism in the Arabidopsis root mycobiome.</title>
        <authorList>
            <person name="Mesny F."/>
            <person name="Miyauchi S."/>
            <person name="Thiergart T."/>
            <person name="Pickel B."/>
            <person name="Atanasova L."/>
            <person name="Karlsson M."/>
            <person name="Huettel B."/>
            <person name="Barry K.W."/>
            <person name="Haridas S."/>
            <person name="Chen C."/>
            <person name="Bauer D."/>
            <person name="Andreopoulos W."/>
            <person name="Pangilinan J."/>
            <person name="LaButti K."/>
            <person name="Riley R."/>
            <person name="Lipzen A."/>
            <person name="Clum A."/>
            <person name="Drula E."/>
            <person name="Henrissat B."/>
            <person name="Kohler A."/>
            <person name="Grigoriev I.V."/>
            <person name="Martin F.M."/>
            <person name="Hacquard S."/>
        </authorList>
    </citation>
    <scope>NUCLEOTIDE SEQUENCE</scope>
    <source>
        <strain evidence="3">MPI-SDFR-AT-0073</strain>
    </source>
</reference>
<dbReference type="Pfam" id="PF03452">
    <property type="entry name" value="Anp1"/>
    <property type="match status" value="1"/>
</dbReference>
<dbReference type="InterPro" id="IPR029044">
    <property type="entry name" value="Nucleotide-diphossugar_trans"/>
</dbReference>
<comment type="similarity">
    <text evidence="1">Belongs to the ANP1/MMN9/VAN1 family.</text>
</comment>
<keyword evidence="2" id="KW-0812">Transmembrane</keyword>
<comment type="caution">
    <text evidence="3">The sequence shown here is derived from an EMBL/GenBank/DDBJ whole genome shotgun (WGS) entry which is preliminary data.</text>
</comment>
<sequence length="365" mass="42399">MRIISNRFTAVAVIVTIILILFYTTEPRRRSYSCKTLKSCLWSPQHHYRQPAPAEPVIVQRSRTLRDGTELFERETMDGNPEILILVLNRDRSSWSRDFRSTGRNVYDFLDLLVSAQLDLTTVSLGLMTSSRDEFEEMRRAAETLPFARTTVYYQEDRGPRFAYQERHNPAVQQQRRASIAELRNYLMLRSLRDEQHIFWIDADVVGFSDGIMQTMLTHSREKRDEVGLLTARCRQHLIDSYDKNAWVFDRDRQRLLGPVDDEQRQSAIEELVSSRRYVDDLIRDTDDTELLPLDSVGGTLLYIRSQLVRQGLVFPTYNVIGSTWTQDGWIGVETEGICYVASQMKGGRCFVLGGKHYVRHSDWG</sequence>
<dbReference type="RefSeq" id="XP_045963331.1">
    <property type="nucleotide sequence ID" value="XM_046099058.1"/>
</dbReference>
<dbReference type="EMBL" id="JAGPXC010000001">
    <property type="protein sequence ID" value="KAH6659200.1"/>
    <property type="molecule type" value="Genomic_DNA"/>
</dbReference>
<evidence type="ECO:0000256" key="1">
    <source>
        <dbReference type="ARBA" id="ARBA00037964"/>
    </source>
</evidence>
<dbReference type="Gene3D" id="3.90.550.10">
    <property type="entry name" value="Spore Coat Polysaccharide Biosynthesis Protein SpsA, Chain A"/>
    <property type="match status" value="1"/>
</dbReference>
<name>A0A9P8UVP9_9PEZI</name>
<evidence type="ECO:0000313" key="4">
    <source>
        <dbReference type="Proteomes" id="UP000758603"/>
    </source>
</evidence>
<organism evidence="3 4">
    <name type="scientific">Truncatella angustata</name>
    <dbReference type="NCBI Taxonomy" id="152316"/>
    <lineage>
        <taxon>Eukaryota</taxon>
        <taxon>Fungi</taxon>
        <taxon>Dikarya</taxon>
        <taxon>Ascomycota</taxon>
        <taxon>Pezizomycotina</taxon>
        <taxon>Sordariomycetes</taxon>
        <taxon>Xylariomycetidae</taxon>
        <taxon>Amphisphaeriales</taxon>
        <taxon>Sporocadaceae</taxon>
        <taxon>Truncatella</taxon>
    </lineage>
</organism>
<protein>
    <submittedName>
        <fullName evidence="3">Anp1-domain-containing protein</fullName>
    </submittedName>
</protein>
<accession>A0A9P8UVP9</accession>
<feature type="transmembrane region" description="Helical" evidence="2">
    <location>
        <begin position="7"/>
        <end position="25"/>
    </location>
</feature>
<dbReference type="PANTHER" id="PTHR43083">
    <property type="entry name" value="MANNAN POLYMERASE II"/>
    <property type="match status" value="1"/>
</dbReference>
<dbReference type="Proteomes" id="UP000758603">
    <property type="component" value="Unassembled WGS sequence"/>
</dbReference>
<dbReference type="AlphaFoldDB" id="A0A9P8UVP9"/>
<keyword evidence="2" id="KW-0472">Membrane</keyword>
<dbReference type="InterPro" id="IPR052086">
    <property type="entry name" value="Mannan_Polymerase_Subunit"/>
</dbReference>
<keyword evidence="4" id="KW-1185">Reference proteome</keyword>
<evidence type="ECO:0000256" key="2">
    <source>
        <dbReference type="SAM" id="Phobius"/>
    </source>
</evidence>
<evidence type="ECO:0000313" key="3">
    <source>
        <dbReference type="EMBL" id="KAH6659200.1"/>
    </source>
</evidence>
<keyword evidence="2" id="KW-1133">Transmembrane helix</keyword>